<sequence length="874" mass="91043">MEVQSAQQTVDAPVEKHRHKHTWTVDELGPRYKWIALSNTTLGMLMATINSSIVLIALPDIFRGIHINPLESSNTSYLLWMMMGFLVVTAVLVVGFGRLGDMFGRVRMYNLGFAVFAVSSVLLAVTWMDGATAAIWLIGWRVVQGIGGAFLMANSSAILTDAFPAKQRGLALGINGVAAIAGSFLGLVIGGLLGPVQWHLVFLVSVPFGVFGTIWAFLKLRDTSERRPAKMDWWGNLTFAVGLIAVLVGITYGIQPYGSHTMGWTSPMVLSCLIGGVLVLIIFAVIETRVANPLFNLSLFKIRAFSFGNAANLAASLGRGGLQFMLIIWLQGIWLPQHGYSFEQTPLWAGIYMLPMTVGFLVAAPVSGVITDRIGGRLLATVGMVATAVSFLLLLILPVDFNYWAFAAILLLNGLGMGLFSSPNRADVMNSLPPTSRGAGAGMTATFQNSAMVLSIGFFFSLMIAGLSDSLPGTLNQGLTAHGVPADAAAGIAALPPVGVLFAAFLGYNPIQQLLGPVLNQLPADQASFLTGRSFFPNLISAPFSDGLTAAFWFAIIVCLVGAVASWFVGKPKPLAATVPQESVGSELAAEGGELVNILPDDTPTAVLQRPRRAVGRPGEISGTLRTNSGAPIAGAVITVTGADGMQVGRARAGQTGAYALDGVRPGTYTLIVTAPGFQPAAASVTVNGLGAVHDFVLLGGGVVAGTVHRSGGTPVEGTAVLATDGTGQVVGQATTAHDGKFLLTGLPAGEVTITANVDGHRPHAVTVLAGAAEPADVELLVEAVGVLHGTVTGPDGLGLANATVTISDSQGRTVATTLTDDEGHYELHDLEPGEYTVVTSLYEPAVRQVDLNTGETTTVDVDLASGARADAAS</sequence>
<gene>
    <name evidence="9" type="ORF">GCM10017566_10290</name>
</gene>
<keyword evidence="6 7" id="KW-0472">Membrane</keyword>
<dbReference type="AlphaFoldDB" id="A0A8H9M893"/>
<reference evidence="9" key="1">
    <citation type="journal article" date="2014" name="Int. J. Syst. Evol. Microbiol.">
        <title>Complete genome sequence of Corynebacterium casei LMG S-19264T (=DSM 44701T), isolated from a smear-ripened cheese.</title>
        <authorList>
            <consortium name="US DOE Joint Genome Institute (JGI-PGF)"/>
            <person name="Walter F."/>
            <person name="Albersmeier A."/>
            <person name="Kalinowski J."/>
            <person name="Ruckert C."/>
        </authorList>
    </citation>
    <scope>NUCLEOTIDE SEQUENCE</scope>
    <source>
        <strain evidence="9">CGMCC 4.7679</strain>
    </source>
</reference>
<dbReference type="Gene3D" id="2.60.40.1120">
    <property type="entry name" value="Carboxypeptidase-like, regulatory domain"/>
    <property type="match status" value="3"/>
</dbReference>
<feature type="transmembrane region" description="Helical" evidence="7">
    <location>
        <begin position="200"/>
        <end position="221"/>
    </location>
</feature>
<comment type="subcellular location">
    <subcellularLocation>
        <location evidence="1">Cell membrane</location>
        <topology evidence="1">Multi-pass membrane protein</topology>
    </subcellularLocation>
</comment>
<dbReference type="SUPFAM" id="SSF103473">
    <property type="entry name" value="MFS general substrate transporter"/>
    <property type="match status" value="2"/>
</dbReference>
<dbReference type="Pfam" id="PF13620">
    <property type="entry name" value="CarboxypepD_reg"/>
    <property type="match status" value="3"/>
</dbReference>
<dbReference type="SUPFAM" id="SSF49478">
    <property type="entry name" value="Cna protein B-type domain"/>
    <property type="match status" value="1"/>
</dbReference>
<evidence type="ECO:0000256" key="4">
    <source>
        <dbReference type="ARBA" id="ARBA00022692"/>
    </source>
</evidence>
<feature type="transmembrane region" description="Helical" evidence="7">
    <location>
        <begin position="34"/>
        <end position="57"/>
    </location>
</feature>
<dbReference type="EMBL" id="BNAV01000001">
    <property type="protein sequence ID" value="GHF38949.1"/>
    <property type="molecule type" value="Genomic_DNA"/>
</dbReference>
<keyword evidence="3" id="KW-1003">Cell membrane</keyword>
<feature type="transmembrane region" description="Helical" evidence="7">
    <location>
        <begin position="134"/>
        <end position="158"/>
    </location>
</feature>
<dbReference type="Pfam" id="PF07690">
    <property type="entry name" value="MFS_1"/>
    <property type="match status" value="1"/>
</dbReference>
<evidence type="ECO:0000256" key="1">
    <source>
        <dbReference type="ARBA" id="ARBA00004651"/>
    </source>
</evidence>
<feature type="transmembrane region" description="Helical" evidence="7">
    <location>
        <begin position="170"/>
        <end position="194"/>
    </location>
</feature>
<evidence type="ECO:0000313" key="9">
    <source>
        <dbReference type="EMBL" id="GHF38949.1"/>
    </source>
</evidence>
<evidence type="ECO:0000256" key="6">
    <source>
        <dbReference type="ARBA" id="ARBA00023136"/>
    </source>
</evidence>
<evidence type="ECO:0000313" key="10">
    <source>
        <dbReference type="Proteomes" id="UP000658656"/>
    </source>
</evidence>
<dbReference type="InterPro" id="IPR020846">
    <property type="entry name" value="MFS_dom"/>
</dbReference>
<organism evidence="9 10">
    <name type="scientific">Amycolatopsis bartoniae</name>
    <dbReference type="NCBI Taxonomy" id="941986"/>
    <lineage>
        <taxon>Bacteria</taxon>
        <taxon>Bacillati</taxon>
        <taxon>Actinomycetota</taxon>
        <taxon>Actinomycetes</taxon>
        <taxon>Pseudonocardiales</taxon>
        <taxon>Pseudonocardiaceae</taxon>
        <taxon>Amycolatopsis</taxon>
    </lineage>
</organism>
<feature type="transmembrane region" description="Helical" evidence="7">
    <location>
        <begin position="350"/>
        <end position="371"/>
    </location>
</feature>
<name>A0A8H9M893_9PSEU</name>
<evidence type="ECO:0000256" key="5">
    <source>
        <dbReference type="ARBA" id="ARBA00022989"/>
    </source>
</evidence>
<feature type="transmembrane region" description="Helical" evidence="7">
    <location>
        <begin position="233"/>
        <end position="254"/>
    </location>
</feature>
<feature type="transmembrane region" description="Helical" evidence="7">
    <location>
        <begin position="550"/>
        <end position="570"/>
    </location>
</feature>
<feature type="transmembrane region" description="Helical" evidence="7">
    <location>
        <begin position="307"/>
        <end position="330"/>
    </location>
</feature>
<dbReference type="InterPro" id="IPR013784">
    <property type="entry name" value="Carb-bd-like_fold"/>
</dbReference>
<feature type="transmembrane region" description="Helical" evidence="7">
    <location>
        <begin position="108"/>
        <end position="128"/>
    </location>
</feature>
<keyword evidence="10" id="KW-1185">Reference proteome</keyword>
<dbReference type="GO" id="GO:0030246">
    <property type="term" value="F:carbohydrate binding"/>
    <property type="evidence" value="ECO:0007669"/>
    <property type="project" value="InterPro"/>
</dbReference>
<dbReference type="Gene3D" id="1.20.1250.20">
    <property type="entry name" value="MFS general substrate transporter like domains"/>
    <property type="match status" value="2"/>
</dbReference>
<keyword evidence="5 7" id="KW-1133">Transmembrane helix</keyword>
<evidence type="ECO:0000256" key="2">
    <source>
        <dbReference type="ARBA" id="ARBA00022448"/>
    </source>
</evidence>
<dbReference type="GO" id="GO:0022857">
    <property type="term" value="F:transmembrane transporter activity"/>
    <property type="evidence" value="ECO:0007669"/>
    <property type="project" value="InterPro"/>
</dbReference>
<feature type="transmembrane region" description="Helical" evidence="7">
    <location>
        <begin position="451"/>
        <end position="468"/>
    </location>
</feature>
<evidence type="ECO:0000256" key="7">
    <source>
        <dbReference type="SAM" id="Phobius"/>
    </source>
</evidence>
<evidence type="ECO:0000259" key="8">
    <source>
        <dbReference type="PROSITE" id="PS50850"/>
    </source>
</evidence>
<dbReference type="CDD" id="cd17321">
    <property type="entry name" value="MFS_MMR_MDR_like"/>
    <property type="match status" value="1"/>
</dbReference>
<dbReference type="InterPro" id="IPR011701">
    <property type="entry name" value="MFS"/>
</dbReference>
<evidence type="ECO:0000256" key="3">
    <source>
        <dbReference type="ARBA" id="ARBA00022475"/>
    </source>
</evidence>
<accession>A0A8H9M893</accession>
<dbReference type="SUPFAM" id="SSF49452">
    <property type="entry name" value="Starch-binding domain-like"/>
    <property type="match status" value="1"/>
</dbReference>
<comment type="caution">
    <text evidence="9">The sequence shown here is derived from an EMBL/GenBank/DDBJ whole genome shotgun (WGS) entry which is preliminary data.</text>
</comment>
<dbReference type="Proteomes" id="UP000658656">
    <property type="component" value="Unassembled WGS sequence"/>
</dbReference>
<dbReference type="InterPro" id="IPR036259">
    <property type="entry name" value="MFS_trans_sf"/>
</dbReference>
<dbReference type="SUPFAM" id="SSF49464">
    <property type="entry name" value="Carboxypeptidase regulatory domain-like"/>
    <property type="match status" value="1"/>
</dbReference>
<feature type="transmembrane region" description="Helical" evidence="7">
    <location>
        <begin position="266"/>
        <end position="286"/>
    </location>
</feature>
<protein>
    <recommendedName>
        <fullName evidence="8">Major facilitator superfamily (MFS) profile domain-containing protein</fullName>
    </recommendedName>
</protein>
<keyword evidence="2" id="KW-0813">Transport</keyword>
<feature type="transmembrane region" description="Helical" evidence="7">
    <location>
        <begin position="77"/>
        <end position="96"/>
    </location>
</feature>
<feature type="transmembrane region" description="Helical" evidence="7">
    <location>
        <begin position="378"/>
        <end position="397"/>
    </location>
</feature>
<keyword evidence="4 7" id="KW-0812">Transmembrane</keyword>
<proteinExistence type="predicted"/>
<feature type="transmembrane region" description="Helical" evidence="7">
    <location>
        <begin position="488"/>
        <end position="508"/>
    </location>
</feature>
<feature type="transmembrane region" description="Helical" evidence="7">
    <location>
        <begin position="403"/>
        <end position="420"/>
    </location>
</feature>
<dbReference type="InterPro" id="IPR008969">
    <property type="entry name" value="CarboxyPept-like_regulatory"/>
</dbReference>
<dbReference type="PROSITE" id="PS50850">
    <property type="entry name" value="MFS"/>
    <property type="match status" value="1"/>
</dbReference>
<feature type="domain" description="Major facilitator superfamily (MFS) profile" evidence="8">
    <location>
        <begin position="36"/>
        <end position="511"/>
    </location>
</feature>
<dbReference type="PANTHER" id="PTHR42718:SF46">
    <property type="entry name" value="BLR6921 PROTEIN"/>
    <property type="match status" value="1"/>
</dbReference>
<dbReference type="PANTHER" id="PTHR42718">
    <property type="entry name" value="MAJOR FACILITATOR SUPERFAMILY MULTIDRUG TRANSPORTER MFSC"/>
    <property type="match status" value="1"/>
</dbReference>
<reference evidence="9" key="2">
    <citation type="submission" date="2020-09" db="EMBL/GenBank/DDBJ databases">
        <authorList>
            <person name="Sun Q."/>
            <person name="Zhou Y."/>
        </authorList>
    </citation>
    <scope>NUCLEOTIDE SEQUENCE</scope>
    <source>
        <strain evidence="9">CGMCC 4.7679</strain>
    </source>
</reference>
<dbReference type="GO" id="GO:0005886">
    <property type="term" value="C:plasma membrane"/>
    <property type="evidence" value="ECO:0007669"/>
    <property type="project" value="UniProtKB-SubCell"/>
</dbReference>